<protein>
    <submittedName>
        <fullName evidence="6">TetR family transcriptional regulator</fullName>
    </submittedName>
</protein>
<dbReference type="Pfam" id="PF00440">
    <property type="entry name" value="TetR_N"/>
    <property type="match status" value="1"/>
</dbReference>
<sequence>MIGYPQGMPFTVAVSRFADITRSAAQTRILDAALKLIGEHGVGGTSLQMIADEIGVTKAAVYHQFKTKEEIVIALTERELGGLEEALEAAEAEEHAPRARELLLDRVIDLAVQRRGAMSTLQFDPVVVRLLAQHEPFQRFIQRLYGVLVDEAGDDARVFAAMLSGAIAVGVMHPLVADIDDEMLRAQLLRLTRRFMNPSEGSGKAQRAATMRALTRRVAKAKPPA</sequence>
<keyword evidence="1" id="KW-0805">Transcription regulation</keyword>
<dbReference type="PRINTS" id="PR00455">
    <property type="entry name" value="HTHTETR"/>
</dbReference>
<dbReference type="PROSITE" id="PS50977">
    <property type="entry name" value="HTH_TETR_2"/>
    <property type="match status" value="1"/>
</dbReference>
<dbReference type="Gene3D" id="1.10.357.10">
    <property type="entry name" value="Tetracycline Repressor, domain 2"/>
    <property type="match status" value="1"/>
</dbReference>
<name>A0A7I9XXI8_9MYCO</name>
<evidence type="ECO:0000256" key="4">
    <source>
        <dbReference type="PROSITE-ProRule" id="PRU00335"/>
    </source>
</evidence>
<keyword evidence="3" id="KW-0804">Transcription</keyword>
<reference evidence="6 7" key="1">
    <citation type="journal article" date="2019" name="Emerg. Microbes Infect.">
        <title>Comprehensive subspecies identification of 175 nontuberculous mycobacteria species based on 7547 genomic profiles.</title>
        <authorList>
            <person name="Matsumoto Y."/>
            <person name="Kinjo T."/>
            <person name="Motooka D."/>
            <person name="Nabeya D."/>
            <person name="Jung N."/>
            <person name="Uechi K."/>
            <person name="Horii T."/>
            <person name="Iida T."/>
            <person name="Fujita J."/>
            <person name="Nakamura S."/>
        </authorList>
    </citation>
    <scope>NUCLEOTIDE SEQUENCE [LARGE SCALE GENOMIC DNA]</scope>
    <source>
        <strain evidence="6 7">JCM 17322</strain>
    </source>
</reference>
<dbReference type="InterPro" id="IPR050109">
    <property type="entry name" value="HTH-type_TetR-like_transc_reg"/>
</dbReference>
<comment type="caution">
    <text evidence="6">The sequence shown here is derived from an EMBL/GenBank/DDBJ whole genome shotgun (WGS) entry which is preliminary data.</text>
</comment>
<gene>
    <name evidence="6" type="ORF">MBOT_18630</name>
</gene>
<dbReference type="GO" id="GO:0000976">
    <property type="term" value="F:transcription cis-regulatory region binding"/>
    <property type="evidence" value="ECO:0007669"/>
    <property type="project" value="TreeGrafter"/>
</dbReference>
<dbReference type="InterPro" id="IPR001647">
    <property type="entry name" value="HTH_TetR"/>
</dbReference>
<feature type="domain" description="HTH tetR-type" evidence="5">
    <location>
        <begin position="23"/>
        <end position="83"/>
    </location>
</feature>
<keyword evidence="7" id="KW-1185">Reference proteome</keyword>
<dbReference type="InterPro" id="IPR009057">
    <property type="entry name" value="Homeodomain-like_sf"/>
</dbReference>
<evidence type="ECO:0000256" key="3">
    <source>
        <dbReference type="ARBA" id="ARBA00023163"/>
    </source>
</evidence>
<dbReference type="Proteomes" id="UP000465361">
    <property type="component" value="Unassembled WGS sequence"/>
</dbReference>
<feature type="DNA-binding region" description="H-T-H motif" evidence="4">
    <location>
        <begin position="46"/>
        <end position="65"/>
    </location>
</feature>
<organism evidence="6 7">
    <name type="scientific">Mycobacterium botniense</name>
    <dbReference type="NCBI Taxonomy" id="84962"/>
    <lineage>
        <taxon>Bacteria</taxon>
        <taxon>Bacillati</taxon>
        <taxon>Actinomycetota</taxon>
        <taxon>Actinomycetes</taxon>
        <taxon>Mycobacteriales</taxon>
        <taxon>Mycobacteriaceae</taxon>
        <taxon>Mycobacterium</taxon>
    </lineage>
</organism>
<dbReference type="PANTHER" id="PTHR30055">
    <property type="entry name" value="HTH-TYPE TRANSCRIPTIONAL REGULATOR RUTR"/>
    <property type="match status" value="1"/>
</dbReference>
<evidence type="ECO:0000313" key="6">
    <source>
        <dbReference type="EMBL" id="GFG74498.1"/>
    </source>
</evidence>
<dbReference type="SUPFAM" id="SSF46689">
    <property type="entry name" value="Homeodomain-like"/>
    <property type="match status" value="1"/>
</dbReference>
<evidence type="ECO:0000256" key="2">
    <source>
        <dbReference type="ARBA" id="ARBA00023125"/>
    </source>
</evidence>
<keyword evidence="2 4" id="KW-0238">DNA-binding</keyword>
<proteinExistence type="predicted"/>
<dbReference type="GO" id="GO:0003700">
    <property type="term" value="F:DNA-binding transcription factor activity"/>
    <property type="evidence" value="ECO:0007669"/>
    <property type="project" value="TreeGrafter"/>
</dbReference>
<evidence type="ECO:0000313" key="7">
    <source>
        <dbReference type="Proteomes" id="UP000465361"/>
    </source>
</evidence>
<accession>A0A7I9XXI8</accession>
<evidence type="ECO:0000256" key="1">
    <source>
        <dbReference type="ARBA" id="ARBA00023015"/>
    </source>
</evidence>
<dbReference type="AlphaFoldDB" id="A0A7I9XXI8"/>
<dbReference type="EMBL" id="BLKW01000002">
    <property type="protein sequence ID" value="GFG74498.1"/>
    <property type="molecule type" value="Genomic_DNA"/>
</dbReference>
<evidence type="ECO:0000259" key="5">
    <source>
        <dbReference type="PROSITE" id="PS50977"/>
    </source>
</evidence>
<dbReference type="PANTHER" id="PTHR30055:SF234">
    <property type="entry name" value="HTH-TYPE TRANSCRIPTIONAL REGULATOR BETI"/>
    <property type="match status" value="1"/>
</dbReference>